<organism evidence="8 9">
    <name type="scientific">Kaistia geumhonensis</name>
    <dbReference type="NCBI Taxonomy" id="410839"/>
    <lineage>
        <taxon>Bacteria</taxon>
        <taxon>Pseudomonadati</taxon>
        <taxon>Pseudomonadota</taxon>
        <taxon>Alphaproteobacteria</taxon>
        <taxon>Hyphomicrobiales</taxon>
        <taxon>Kaistiaceae</taxon>
        <taxon>Kaistia</taxon>
    </lineage>
</organism>
<gene>
    <name evidence="8" type="ORF">QO015_003478</name>
</gene>
<evidence type="ECO:0000313" key="9">
    <source>
        <dbReference type="Proteomes" id="UP001223743"/>
    </source>
</evidence>
<dbReference type="Proteomes" id="UP001223743">
    <property type="component" value="Unassembled WGS sequence"/>
</dbReference>
<feature type="transmembrane region" description="Helical" evidence="6">
    <location>
        <begin position="6"/>
        <end position="27"/>
    </location>
</feature>
<evidence type="ECO:0000313" key="8">
    <source>
        <dbReference type="EMBL" id="MDQ0517865.1"/>
    </source>
</evidence>
<feature type="transmembrane region" description="Helical" evidence="6">
    <location>
        <begin position="105"/>
        <end position="123"/>
    </location>
</feature>
<evidence type="ECO:0000259" key="7">
    <source>
        <dbReference type="Pfam" id="PF00482"/>
    </source>
</evidence>
<feature type="transmembrane region" description="Helical" evidence="6">
    <location>
        <begin position="129"/>
        <end position="147"/>
    </location>
</feature>
<keyword evidence="4 6" id="KW-1133">Transmembrane helix</keyword>
<comment type="subcellular location">
    <subcellularLocation>
        <location evidence="1">Cell membrane</location>
        <topology evidence="1">Multi-pass membrane protein</topology>
    </subcellularLocation>
</comment>
<dbReference type="PANTHER" id="PTHR35007:SF1">
    <property type="entry name" value="PILUS ASSEMBLY PROTEIN"/>
    <property type="match status" value="1"/>
</dbReference>
<accession>A0ABU0MA68</accession>
<dbReference type="Pfam" id="PF00482">
    <property type="entry name" value="T2SSF"/>
    <property type="match status" value="1"/>
</dbReference>
<feature type="domain" description="Type II secretion system protein GspF" evidence="7">
    <location>
        <begin position="166"/>
        <end position="291"/>
    </location>
</feature>
<dbReference type="Gene3D" id="1.20.81.30">
    <property type="entry name" value="Type II secretion system (T2SS), domain F"/>
    <property type="match status" value="1"/>
</dbReference>
<evidence type="ECO:0000256" key="6">
    <source>
        <dbReference type="SAM" id="Phobius"/>
    </source>
</evidence>
<keyword evidence="5 6" id="KW-0472">Membrane</keyword>
<evidence type="ECO:0000256" key="3">
    <source>
        <dbReference type="ARBA" id="ARBA00022692"/>
    </source>
</evidence>
<evidence type="ECO:0000256" key="4">
    <source>
        <dbReference type="ARBA" id="ARBA00022989"/>
    </source>
</evidence>
<evidence type="ECO:0000256" key="5">
    <source>
        <dbReference type="ARBA" id="ARBA00023136"/>
    </source>
</evidence>
<feature type="transmembrane region" description="Helical" evidence="6">
    <location>
        <begin position="307"/>
        <end position="326"/>
    </location>
</feature>
<name>A0ABU0MA68_9HYPH</name>
<protein>
    <submittedName>
        <fullName evidence="8">Tight adherence protein B</fullName>
    </submittedName>
</protein>
<evidence type="ECO:0000256" key="1">
    <source>
        <dbReference type="ARBA" id="ARBA00004651"/>
    </source>
</evidence>
<comment type="caution">
    <text evidence="8">The sequence shown here is derived from an EMBL/GenBank/DDBJ whole genome shotgun (WGS) entry which is preliminary data.</text>
</comment>
<keyword evidence="3 6" id="KW-0812">Transmembrane</keyword>
<keyword evidence="9" id="KW-1185">Reference proteome</keyword>
<dbReference type="EMBL" id="JAUSWJ010000001">
    <property type="protein sequence ID" value="MDQ0517865.1"/>
    <property type="molecule type" value="Genomic_DNA"/>
</dbReference>
<dbReference type="RefSeq" id="WP_266282634.1">
    <property type="nucleotide sequence ID" value="NZ_JAPKNF010000002.1"/>
</dbReference>
<reference evidence="8 9" key="1">
    <citation type="submission" date="2023-07" db="EMBL/GenBank/DDBJ databases">
        <title>Genomic Encyclopedia of Type Strains, Phase IV (KMG-IV): sequencing the most valuable type-strain genomes for metagenomic binning, comparative biology and taxonomic classification.</title>
        <authorList>
            <person name="Goeker M."/>
        </authorList>
    </citation>
    <scope>NUCLEOTIDE SEQUENCE [LARGE SCALE GENOMIC DNA]</scope>
    <source>
        <strain evidence="8 9">B1-1</strain>
    </source>
</reference>
<sequence length="334" mass="36412">MLGANAIVLAISVLTMLSVGGFAYAMLATRIRDEGQIESRVAGVRAKSAASAPANRVSDAMRRRKSIQDTLKEIEDNQKAKAKRNNSPPLMLKLQQAGLDWSRRTFILISLAAGLVFGLAALVAGLPLYAVAAAAIGAGLGLPRWIVGFMRKRRFKMFLDEFPNAVDVLVRGIKSGLPINDCLQIISREAKEPVRSEFRLIVDEQHALGLPLAEAVARLPDRVPVTEANFFAIVIAIQQRAGGNLSEALGNLSRVLRERAKMKGKIKAMSMEAKASAWIIGSLPVLVMAITTLTSPKYIMLLFQNPIGNVILGVSAVWMFIGIMVMRKMIDFKY</sequence>
<dbReference type="PANTHER" id="PTHR35007">
    <property type="entry name" value="INTEGRAL MEMBRANE PROTEIN-RELATED"/>
    <property type="match status" value="1"/>
</dbReference>
<dbReference type="InterPro" id="IPR042094">
    <property type="entry name" value="T2SS_GspF_sf"/>
</dbReference>
<keyword evidence="2" id="KW-1003">Cell membrane</keyword>
<proteinExistence type="predicted"/>
<evidence type="ECO:0000256" key="2">
    <source>
        <dbReference type="ARBA" id="ARBA00022475"/>
    </source>
</evidence>
<dbReference type="InterPro" id="IPR018076">
    <property type="entry name" value="T2SS_GspF_dom"/>
</dbReference>
<feature type="transmembrane region" description="Helical" evidence="6">
    <location>
        <begin position="275"/>
        <end position="295"/>
    </location>
</feature>